<name>A0ABU2LCH5_9ACTN</name>
<dbReference type="Gene3D" id="3.30.200.20">
    <property type="entry name" value="Phosphorylase Kinase, domain 1"/>
    <property type="match status" value="1"/>
</dbReference>
<dbReference type="Proteomes" id="UP001183388">
    <property type="component" value="Unassembled WGS sequence"/>
</dbReference>
<sequence length="321" mass="34195">MRTRPDGFEEGTLAGALRRYWGLPVSGVRYAPVGFGDYHWEANGEGARWFVTLTDLLPRPDEGFATLRAAMETAAALAGDAGLDFVVAPLPTRDGRRVLRLGERYALAVFPFVEGEAGTFGDPFPPAERAEVLRLLDALHGSTAAVGGVPVWTPALPGRPAFEAALEELERPWPGGGPYAEPARALLARHGAGALREVLAAYDALVAEVAARGHAPVVTHGEPHPGNVLRAPGGGLLLVDWDTVGLAPRERDLWHLGEEAAAEAGADPAALRMCRLRWDLDDVLIYLGVFRAPHARTPDTDLAWQGFTTGLDTLVADLTGG</sequence>
<comment type="caution">
    <text evidence="2">The sequence shown here is derived from an EMBL/GenBank/DDBJ whole genome shotgun (WGS) entry which is preliminary data.</text>
</comment>
<evidence type="ECO:0000313" key="2">
    <source>
        <dbReference type="EMBL" id="MDT0309286.1"/>
    </source>
</evidence>
<feature type="domain" description="Aminoglycoside phosphotransferase" evidence="1">
    <location>
        <begin position="41"/>
        <end position="265"/>
    </location>
</feature>
<dbReference type="InterPro" id="IPR002575">
    <property type="entry name" value="Aminoglycoside_PTrfase"/>
</dbReference>
<reference evidence="3" key="1">
    <citation type="submission" date="2023-07" db="EMBL/GenBank/DDBJ databases">
        <title>30 novel species of actinomycetes from the DSMZ collection.</title>
        <authorList>
            <person name="Nouioui I."/>
        </authorList>
    </citation>
    <scope>NUCLEOTIDE SEQUENCE [LARGE SCALE GENOMIC DNA]</scope>
    <source>
        <strain evidence="3">DSM 44917</strain>
    </source>
</reference>
<accession>A0ABU2LCH5</accession>
<dbReference type="Pfam" id="PF01636">
    <property type="entry name" value="APH"/>
    <property type="match status" value="1"/>
</dbReference>
<gene>
    <name evidence="2" type="ORF">RM780_20310</name>
</gene>
<dbReference type="RefSeq" id="WP_311632242.1">
    <property type="nucleotide sequence ID" value="NZ_JAVREN010000034.1"/>
</dbReference>
<evidence type="ECO:0000313" key="3">
    <source>
        <dbReference type="Proteomes" id="UP001183388"/>
    </source>
</evidence>
<dbReference type="InterPro" id="IPR011009">
    <property type="entry name" value="Kinase-like_dom_sf"/>
</dbReference>
<proteinExistence type="predicted"/>
<dbReference type="SUPFAM" id="SSF56112">
    <property type="entry name" value="Protein kinase-like (PK-like)"/>
    <property type="match status" value="1"/>
</dbReference>
<organism evidence="2 3">
    <name type="scientific">Streptomyces boetiae</name>
    <dbReference type="NCBI Taxonomy" id="3075541"/>
    <lineage>
        <taxon>Bacteria</taxon>
        <taxon>Bacillati</taxon>
        <taxon>Actinomycetota</taxon>
        <taxon>Actinomycetes</taxon>
        <taxon>Kitasatosporales</taxon>
        <taxon>Streptomycetaceae</taxon>
        <taxon>Streptomyces</taxon>
    </lineage>
</organism>
<evidence type="ECO:0000259" key="1">
    <source>
        <dbReference type="Pfam" id="PF01636"/>
    </source>
</evidence>
<dbReference type="Gene3D" id="1.10.510.10">
    <property type="entry name" value="Transferase(Phosphotransferase) domain 1"/>
    <property type="match status" value="1"/>
</dbReference>
<protein>
    <submittedName>
        <fullName evidence="2">Phosphotransferase</fullName>
    </submittedName>
</protein>
<dbReference type="EMBL" id="JAVREN010000034">
    <property type="protein sequence ID" value="MDT0309286.1"/>
    <property type="molecule type" value="Genomic_DNA"/>
</dbReference>
<keyword evidence="3" id="KW-1185">Reference proteome</keyword>